<reference evidence="2 3" key="1">
    <citation type="submission" date="2024-06" db="EMBL/GenBank/DDBJ databases">
        <title>The Natural Products Discovery Center: Release of the First 8490 Sequenced Strains for Exploring Actinobacteria Biosynthetic Diversity.</title>
        <authorList>
            <person name="Kalkreuter E."/>
            <person name="Kautsar S.A."/>
            <person name="Yang D."/>
            <person name="Bader C.D."/>
            <person name="Teijaro C.N."/>
            <person name="Fluegel L."/>
            <person name="Davis C.M."/>
            <person name="Simpson J.R."/>
            <person name="Lauterbach L."/>
            <person name="Steele A.D."/>
            <person name="Gui C."/>
            <person name="Meng S."/>
            <person name="Li G."/>
            <person name="Viehrig K."/>
            <person name="Ye F."/>
            <person name="Su P."/>
            <person name="Kiefer A.F."/>
            <person name="Nichols A."/>
            <person name="Cepeda A.J."/>
            <person name="Yan W."/>
            <person name="Fan B."/>
            <person name="Jiang Y."/>
            <person name="Adhikari A."/>
            <person name="Zheng C.-J."/>
            <person name="Schuster L."/>
            <person name="Cowan T.M."/>
            <person name="Smanski M.J."/>
            <person name="Chevrette M.G."/>
            <person name="De Carvalho L.P.S."/>
            <person name="Shen B."/>
        </authorList>
    </citation>
    <scope>NUCLEOTIDE SEQUENCE [LARGE SCALE GENOMIC DNA]</scope>
    <source>
        <strain evidence="2 3">NPDC000837</strain>
    </source>
</reference>
<dbReference type="SUPFAM" id="SSF53850">
    <property type="entry name" value="Periplasmic binding protein-like II"/>
    <property type="match status" value="1"/>
</dbReference>
<evidence type="ECO:0000313" key="3">
    <source>
        <dbReference type="Proteomes" id="UP001445472"/>
    </source>
</evidence>
<dbReference type="Proteomes" id="UP001445472">
    <property type="component" value="Unassembled WGS sequence"/>
</dbReference>
<evidence type="ECO:0000259" key="1">
    <source>
        <dbReference type="Pfam" id="PF00496"/>
    </source>
</evidence>
<accession>A0ABV1V6N0</accession>
<proteinExistence type="predicted"/>
<evidence type="ECO:0000313" key="2">
    <source>
        <dbReference type="EMBL" id="MER6618290.1"/>
    </source>
</evidence>
<dbReference type="PANTHER" id="PTHR30290">
    <property type="entry name" value="PERIPLASMIC BINDING COMPONENT OF ABC TRANSPORTER"/>
    <property type="match status" value="1"/>
</dbReference>
<keyword evidence="3" id="KW-1185">Reference proteome</keyword>
<sequence length="475" mass="50454">MPSSVALALDAVPLGEDLRRPVDYNARLVAEAVVGTLYREAPGEPDPVPGTAVGLRPLDGGLRWRLAPDPRARWSDGVPLLPGHVVSGVRDAAAKDRQLGRFLRPGAEAAVERADGSVELRLTVPTGFLPALLTLPQLAPLRPGCDAVLGPYMPAGAEPCGGPRLVRQEHAGTEGLPDELRFPVFEDLASAVSAFRAGAVDATPTTGFGVPDALLLADDPDLMARSVSIFASLEFGKRCRRLRGAPGLRAAVARALDPVALAAHANGLLEPAPAPAAALAGLPPVDGPVPWPPDAREVRMVRAELSGEPSVEVAYADFVPNGTVVHGICAQLRRVFGLEFRPRALPYQEYVRAALRGDHSLLYTLTTADYPHPAALLAPWTGGGTYSRVTGFTDRAFDDLFRQAQETTDAAEAAPLWRRAEDRWRQLAPRVPLLRVRAHCLAAPHVREAGLTASGSFPFHLLSGPAAHPSHPTPN</sequence>
<dbReference type="Pfam" id="PF00496">
    <property type="entry name" value="SBP_bac_5"/>
    <property type="match status" value="1"/>
</dbReference>
<dbReference type="RefSeq" id="WP_351979180.1">
    <property type="nucleotide sequence ID" value="NZ_JBEPBX010000056.1"/>
</dbReference>
<protein>
    <submittedName>
        <fullName evidence="2">ABC transporter substrate-binding protein</fullName>
    </submittedName>
</protein>
<name>A0ABV1V6N0_9ACTN</name>
<dbReference type="EMBL" id="JBEPBX010000056">
    <property type="protein sequence ID" value="MER6618290.1"/>
    <property type="molecule type" value="Genomic_DNA"/>
</dbReference>
<gene>
    <name evidence="2" type="ORF">ABT276_34305</name>
</gene>
<dbReference type="InterPro" id="IPR000914">
    <property type="entry name" value="SBP_5_dom"/>
</dbReference>
<feature type="domain" description="Solute-binding protein family 5" evidence="1">
    <location>
        <begin position="47"/>
        <end position="385"/>
    </location>
</feature>
<organism evidence="2 3">
    <name type="scientific">Streptomyces xantholiticus</name>
    <dbReference type="NCBI Taxonomy" id="68285"/>
    <lineage>
        <taxon>Bacteria</taxon>
        <taxon>Bacillati</taxon>
        <taxon>Actinomycetota</taxon>
        <taxon>Actinomycetes</taxon>
        <taxon>Kitasatosporales</taxon>
        <taxon>Streptomycetaceae</taxon>
        <taxon>Streptomyces</taxon>
    </lineage>
</organism>
<dbReference type="Gene3D" id="3.10.105.10">
    <property type="entry name" value="Dipeptide-binding Protein, Domain 3"/>
    <property type="match status" value="1"/>
</dbReference>
<comment type="caution">
    <text evidence="2">The sequence shown here is derived from an EMBL/GenBank/DDBJ whole genome shotgun (WGS) entry which is preliminary data.</text>
</comment>
<dbReference type="Gene3D" id="3.40.190.10">
    <property type="entry name" value="Periplasmic binding protein-like II"/>
    <property type="match status" value="1"/>
</dbReference>
<dbReference type="InterPro" id="IPR039424">
    <property type="entry name" value="SBP_5"/>
</dbReference>